<evidence type="ECO:0000256" key="8">
    <source>
        <dbReference type="ARBA" id="ARBA00022989"/>
    </source>
</evidence>
<evidence type="ECO:0000256" key="3">
    <source>
        <dbReference type="ARBA" id="ARBA00022448"/>
    </source>
</evidence>
<evidence type="ECO:0000256" key="12">
    <source>
        <dbReference type="ARBA" id="ARBA00039702"/>
    </source>
</evidence>
<evidence type="ECO:0000256" key="5">
    <source>
        <dbReference type="ARBA" id="ARBA00022597"/>
    </source>
</evidence>
<dbReference type="AlphaFoldDB" id="A0A2S7X203"/>
<feature type="transmembrane region" description="Helical" evidence="14">
    <location>
        <begin position="12"/>
        <end position="29"/>
    </location>
</feature>
<dbReference type="Proteomes" id="UP000239263">
    <property type="component" value="Unassembled WGS sequence"/>
</dbReference>
<comment type="caution">
    <text evidence="15">The sequence shown here is derived from an EMBL/GenBank/DDBJ whole genome shotgun (WGS) entry which is preliminary data.</text>
</comment>
<dbReference type="GO" id="GO:0005886">
    <property type="term" value="C:plasma membrane"/>
    <property type="evidence" value="ECO:0007669"/>
    <property type="project" value="UniProtKB-SubCell"/>
</dbReference>
<feature type="transmembrane region" description="Helical" evidence="14">
    <location>
        <begin position="146"/>
        <end position="167"/>
    </location>
</feature>
<comment type="subcellular location">
    <subcellularLocation>
        <location evidence="1">Cell membrane</location>
        <topology evidence="1">Multi-pass membrane protein</topology>
    </subcellularLocation>
</comment>
<evidence type="ECO:0000256" key="4">
    <source>
        <dbReference type="ARBA" id="ARBA00022475"/>
    </source>
</evidence>
<evidence type="ECO:0000313" key="16">
    <source>
        <dbReference type="Proteomes" id="UP000239263"/>
    </source>
</evidence>
<dbReference type="PANTHER" id="PTHR33843:SF4">
    <property type="entry name" value="ASCORBATE-SPECIFIC PTS SYSTEM EIIC COMPONENT"/>
    <property type="match status" value="1"/>
</dbReference>
<accession>A0A2S7X203</accession>
<feature type="transmembrane region" description="Helical" evidence="14">
    <location>
        <begin position="93"/>
        <end position="112"/>
    </location>
</feature>
<feature type="transmembrane region" description="Helical" evidence="14">
    <location>
        <begin position="266"/>
        <end position="285"/>
    </location>
</feature>
<evidence type="ECO:0000256" key="13">
    <source>
        <dbReference type="ARBA" id="ARBA00042859"/>
    </source>
</evidence>
<evidence type="ECO:0000256" key="1">
    <source>
        <dbReference type="ARBA" id="ARBA00004651"/>
    </source>
</evidence>
<keyword evidence="3" id="KW-0813">Transport</keyword>
<keyword evidence="9 14" id="KW-0472">Membrane</keyword>
<proteinExistence type="inferred from homology"/>
<evidence type="ECO:0000256" key="2">
    <source>
        <dbReference type="ARBA" id="ARBA00011738"/>
    </source>
</evidence>
<keyword evidence="4" id="KW-1003">Cell membrane</keyword>
<dbReference type="EMBL" id="MSCO01000002">
    <property type="protein sequence ID" value="PQJ84254.1"/>
    <property type="molecule type" value="Genomic_DNA"/>
</dbReference>
<keyword evidence="8 14" id="KW-1133">Transmembrane helix</keyword>
<evidence type="ECO:0000256" key="6">
    <source>
        <dbReference type="ARBA" id="ARBA00022683"/>
    </source>
</evidence>
<feature type="transmembrane region" description="Helical" evidence="14">
    <location>
        <begin position="119"/>
        <end position="140"/>
    </location>
</feature>
<dbReference type="InterPro" id="IPR051562">
    <property type="entry name" value="Ascorbate-PTS_EIIC"/>
</dbReference>
<comment type="function">
    <text evidence="10">The phosphoenolpyruvate-dependent sugar phosphotransferase system (sugar PTS), a major carbohydrate active transport system, catalyzes the phosphorylation of incoming sugar substrates concomitantly with their translocation across the cell membrane. The enzyme II UlaABC PTS system is involved in ascorbate transport.</text>
</comment>
<keyword evidence="7 14" id="KW-0812">Transmembrane</keyword>
<keyword evidence="6" id="KW-0598">Phosphotransferase system</keyword>
<comment type="similarity">
    <text evidence="11">Belongs to the UlaA family.</text>
</comment>
<feature type="transmembrane region" description="Helical" evidence="14">
    <location>
        <begin position="316"/>
        <end position="337"/>
    </location>
</feature>
<protein>
    <recommendedName>
        <fullName evidence="12">Ascorbate-specific PTS system EIIC component</fullName>
    </recommendedName>
    <alternativeName>
        <fullName evidence="13">Ascorbate-specific permease IIC component UlaA</fullName>
    </alternativeName>
</protein>
<keyword evidence="5" id="KW-0762">Sugar transport</keyword>
<feature type="transmembrane region" description="Helical" evidence="14">
    <location>
        <begin position="223"/>
        <end position="246"/>
    </location>
</feature>
<organism evidence="15 16">
    <name type="scientific">Aliivibrio sifiae</name>
    <dbReference type="NCBI Taxonomy" id="566293"/>
    <lineage>
        <taxon>Bacteria</taxon>
        <taxon>Pseudomonadati</taxon>
        <taxon>Pseudomonadota</taxon>
        <taxon>Gammaproteobacteria</taxon>
        <taxon>Vibrionales</taxon>
        <taxon>Vibrionaceae</taxon>
        <taxon>Aliivibrio</taxon>
    </lineage>
</organism>
<feature type="transmembrane region" description="Helical" evidence="14">
    <location>
        <begin position="41"/>
        <end position="62"/>
    </location>
</feature>
<evidence type="ECO:0000256" key="11">
    <source>
        <dbReference type="ARBA" id="ARBA00038218"/>
    </source>
</evidence>
<dbReference type="GO" id="GO:0009401">
    <property type="term" value="P:phosphoenolpyruvate-dependent sugar phosphotransferase system"/>
    <property type="evidence" value="ECO:0007669"/>
    <property type="project" value="UniProtKB-KW"/>
</dbReference>
<name>A0A2S7X203_9GAMM</name>
<dbReference type="RefSeq" id="WP_181044641.1">
    <property type="nucleotide sequence ID" value="NZ_CAWNRT010000002.1"/>
</dbReference>
<evidence type="ECO:0000256" key="10">
    <source>
        <dbReference type="ARBA" id="ARBA00037387"/>
    </source>
</evidence>
<gene>
    <name evidence="15" type="ORF">BTO22_11940</name>
</gene>
<comment type="subunit">
    <text evidence="2">Homodimer.</text>
</comment>
<evidence type="ECO:0000256" key="7">
    <source>
        <dbReference type="ARBA" id="ARBA00022692"/>
    </source>
</evidence>
<feature type="transmembrane region" description="Helical" evidence="14">
    <location>
        <begin position="343"/>
        <end position="363"/>
    </location>
</feature>
<feature type="transmembrane region" description="Helical" evidence="14">
    <location>
        <begin position="406"/>
        <end position="438"/>
    </location>
</feature>
<reference evidence="15 16" key="1">
    <citation type="submission" date="2016-12" db="EMBL/GenBank/DDBJ databases">
        <title>Diversity of luminous bacteria.</title>
        <authorList>
            <person name="Yoshizawa S."/>
            <person name="Kogure K."/>
        </authorList>
    </citation>
    <scope>NUCLEOTIDE SEQUENCE [LARGE SCALE GENOMIC DNA]</scope>
    <source>
        <strain evidence="15 16">ATCC 33715</strain>
    </source>
</reference>
<evidence type="ECO:0000256" key="9">
    <source>
        <dbReference type="ARBA" id="ARBA00023136"/>
    </source>
</evidence>
<evidence type="ECO:0000313" key="15">
    <source>
        <dbReference type="EMBL" id="PQJ84254.1"/>
    </source>
</evidence>
<dbReference type="Pfam" id="PF03611">
    <property type="entry name" value="EIIC-GAT"/>
    <property type="match status" value="1"/>
</dbReference>
<sequence length="442" mass="47613">MITLVNFISEILGNTAILLSLISMLGLFLQNESFGNIFKGGILTFIGFLVMIAGIDIIVNSINYLSGIFEYTLGIKGYIADVSSMSGMINKTLGSEIAITLTFTMVVNIIIARVTKFKFIFLSGQALLWMSTISVSVLHANGIQGWLMITIASFWGGVMAIAMPAICQPIVRIITGKNNIALGHFCSIGYIIQAAIAKIVGDPKISTEDIELPKRFEFLKNSYLSMSIIIVPMYMILALLAGQNYVLTQGYTGNYLINSFMQSMSFIAGVYVLNTGINLIMDSLIPAFKGIATRMVPNAIPALDCPILFPYMPNAVILGFLSTMVGSIIGAVLLPIIGLPIIIPSMLIGFFAGGTAGVFGNAVGGIRGTLIGGVVHGIFITMIPAYIISISSFYNIHGVTFSDSDVIISGIIINGLILGHWKLITILLLPLISSFFYLRKIQ</sequence>
<feature type="transmembrane region" description="Helical" evidence="14">
    <location>
        <begin position="370"/>
        <end position="394"/>
    </location>
</feature>
<evidence type="ECO:0000256" key="14">
    <source>
        <dbReference type="SAM" id="Phobius"/>
    </source>
</evidence>
<dbReference type="InterPro" id="IPR004703">
    <property type="entry name" value="PTS_sugar-sp_permease"/>
</dbReference>
<dbReference type="PANTHER" id="PTHR33843">
    <property type="entry name" value="ASCORBATE-SPECIFIC PTS SYSTEM EIIC COMPONENT"/>
    <property type="match status" value="1"/>
</dbReference>